<sequence>MVNKLDLKQKLNLLGLTDNQAEIYLLLLKQGLTSLLELSRQSTINRTTIYRVVEDLKTLNLAEEIIDSRGIKVKAVAPENLNLLLTQKETELTYLKSNLSNLISSLSAIKDQPVPSTQMVYFRGVSGLKQLLWNILKAKGESVGYGYADWNQSVGRDFAEKLRAERVKRQISDREIQNTDQLGPMSDWTNIKNYGQIYQCRFLDKKIVDIKHDTYIYNDVFAFFYFIKDEMFGLEIHNAEISKTQKQIFEVLWKLAKPEKQN</sequence>
<feature type="domain" description="Transcription regulator TrmB N-terminal" evidence="1">
    <location>
        <begin position="13"/>
        <end position="79"/>
    </location>
</feature>
<dbReference type="STRING" id="1805034.AUJ59_03115"/>
<dbReference type="Pfam" id="PF01978">
    <property type="entry name" value="TrmB"/>
    <property type="match status" value="1"/>
</dbReference>
<dbReference type="InterPro" id="IPR051797">
    <property type="entry name" value="TrmB-like"/>
</dbReference>
<dbReference type="PANTHER" id="PTHR34293:SF1">
    <property type="entry name" value="HTH-TYPE TRANSCRIPTIONAL REGULATOR TRMBL2"/>
    <property type="match status" value="1"/>
</dbReference>
<evidence type="ECO:0000313" key="3">
    <source>
        <dbReference type="Proteomes" id="UP000183144"/>
    </source>
</evidence>
<accession>A0A1J4RSF6</accession>
<evidence type="ECO:0000313" key="2">
    <source>
        <dbReference type="EMBL" id="OIN88885.1"/>
    </source>
</evidence>
<dbReference type="InterPro" id="IPR036390">
    <property type="entry name" value="WH_DNA-bd_sf"/>
</dbReference>
<dbReference type="SUPFAM" id="SSF46785">
    <property type="entry name" value="Winged helix' DNA-binding domain"/>
    <property type="match status" value="1"/>
</dbReference>
<evidence type="ECO:0000259" key="1">
    <source>
        <dbReference type="Pfam" id="PF01978"/>
    </source>
</evidence>
<organism evidence="2 3">
    <name type="scientific">Candidatus Beckwithbacteria bacterium CG1_02_47_37</name>
    <dbReference type="NCBI Taxonomy" id="1805034"/>
    <lineage>
        <taxon>Bacteria</taxon>
        <taxon>Candidatus Beckwithiibacteriota</taxon>
    </lineage>
</organism>
<dbReference type="Proteomes" id="UP000183144">
    <property type="component" value="Unassembled WGS sequence"/>
</dbReference>
<name>A0A1J4RSF6_9BACT</name>
<dbReference type="PANTHER" id="PTHR34293">
    <property type="entry name" value="HTH-TYPE TRANSCRIPTIONAL REGULATOR TRMBL2"/>
    <property type="match status" value="1"/>
</dbReference>
<reference evidence="2 3" key="1">
    <citation type="journal article" date="2016" name="Environ. Microbiol.">
        <title>Genomic resolution of a cold subsurface aquifer community provides metabolic insights for novel microbes adapted to high CO concentrations.</title>
        <authorList>
            <person name="Probst A.J."/>
            <person name="Castelle C.J."/>
            <person name="Singh A."/>
            <person name="Brown C.T."/>
            <person name="Anantharaman K."/>
            <person name="Sharon I."/>
            <person name="Hug L.A."/>
            <person name="Burstein D."/>
            <person name="Emerson J.B."/>
            <person name="Thomas B.C."/>
            <person name="Banfield J.F."/>
        </authorList>
    </citation>
    <scope>NUCLEOTIDE SEQUENCE [LARGE SCALE GENOMIC DNA]</scope>
    <source>
        <strain evidence="2">CG1_02_47_37</strain>
    </source>
</reference>
<dbReference type="InterPro" id="IPR002831">
    <property type="entry name" value="Tscrpt_reg_TrmB_N"/>
</dbReference>
<dbReference type="InterPro" id="IPR036388">
    <property type="entry name" value="WH-like_DNA-bd_sf"/>
</dbReference>
<dbReference type="Gene3D" id="1.10.10.10">
    <property type="entry name" value="Winged helix-like DNA-binding domain superfamily/Winged helix DNA-binding domain"/>
    <property type="match status" value="1"/>
</dbReference>
<proteinExistence type="predicted"/>
<protein>
    <recommendedName>
        <fullName evidence="1">Transcription regulator TrmB N-terminal domain-containing protein</fullName>
    </recommendedName>
</protein>
<dbReference type="AlphaFoldDB" id="A0A1J4RSF6"/>
<gene>
    <name evidence="2" type="ORF">AUJ59_03115</name>
</gene>
<comment type="caution">
    <text evidence="2">The sequence shown here is derived from an EMBL/GenBank/DDBJ whole genome shotgun (WGS) entry which is preliminary data.</text>
</comment>
<dbReference type="EMBL" id="MNUI01000051">
    <property type="protein sequence ID" value="OIN88885.1"/>
    <property type="molecule type" value="Genomic_DNA"/>
</dbReference>